<dbReference type="AlphaFoldDB" id="A0A1G7PBT7"/>
<feature type="active site" description="Proton acceptor" evidence="7">
    <location>
        <position position="247"/>
    </location>
</feature>
<dbReference type="OrthoDB" id="9802739at2"/>
<dbReference type="Gene3D" id="3.30.360.10">
    <property type="entry name" value="Dihydrodipicolinate Reductase, domain 2"/>
    <property type="match status" value="1"/>
</dbReference>
<dbReference type="EC" id="1.1.1.49" evidence="7"/>
<name>A0A1G7PBT7_CHIFI</name>
<comment type="function">
    <text evidence="7">Catalyzes the oxidation of glucose 6-phosphate to 6-phosphogluconolactone.</text>
</comment>
<dbReference type="PANTHER" id="PTHR23429">
    <property type="entry name" value="GLUCOSE-6-PHOSPHATE 1-DEHYDROGENASE G6PD"/>
    <property type="match status" value="1"/>
</dbReference>
<dbReference type="NCBIfam" id="TIGR00871">
    <property type="entry name" value="zwf"/>
    <property type="match status" value="1"/>
</dbReference>
<dbReference type="PIRSF" id="PIRSF000110">
    <property type="entry name" value="G6PD"/>
    <property type="match status" value="1"/>
</dbReference>
<dbReference type="HAMAP" id="MF_00966">
    <property type="entry name" value="G6PD"/>
    <property type="match status" value="1"/>
</dbReference>
<evidence type="ECO:0000313" key="10">
    <source>
        <dbReference type="EMBL" id="SDF83691.1"/>
    </source>
</evidence>
<dbReference type="Gene3D" id="3.40.50.720">
    <property type="entry name" value="NAD(P)-binding Rossmann-like Domain"/>
    <property type="match status" value="1"/>
</dbReference>
<feature type="binding site" evidence="7">
    <location>
        <position position="189"/>
    </location>
    <ligand>
        <name>substrate</name>
    </ligand>
</feature>
<evidence type="ECO:0000256" key="2">
    <source>
        <dbReference type="ARBA" id="ARBA00009975"/>
    </source>
</evidence>
<evidence type="ECO:0000256" key="3">
    <source>
        <dbReference type="ARBA" id="ARBA00022526"/>
    </source>
</evidence>
<keyword evidence="4 7" id="KW-0521">NADP</keyword>
<comment type="pathway">
    <text evidence="1 7">Carbohydrate degradation; pentose phosphate pathway; D-ribulose 5-phosphate from D-glucose 6-phosphate (oxidative stage): step 1/3.</text>
</comment>
<proteinExistence type="inferred from homology"/>
<dbReference type="EMBL" id="FNBN01000002">
    <property type="protein sequence ID" value="SDF83691.1"/>
    <property type="molecule type" value="Genomic_DNA"/>
</dbReference>
<dbReference type="GO" id="GO:0009051">
    <property type="term" value="P:pentose-phosphate shunt, oxidative branch"/>
    <property type="evidence" value="ECO:0007669"/>
    <property type="project" value="TreeGrafter"/>
</dbReference>
<protein>
    <recommendedName>
        <fullName evidence="7">Glucose-6-phosphate 1-dehydrogenase</fullName>
        <shortName evidence="7">G6PD</shortName>
        <ecNumber evidence="7">1.1.1.49</ecNumber>
    </recommendedName>
</protein>
<dbReference type="InterPro" id="IPR022674">
    <property type="entry name" value="G6P_DH_NAD-bd"/>
</dbReference>
<dbReference type="InterPro" id="IPR019796">
    <property type="entry name" value="G6P_DH_AS"/>
</dbReference>
<dbReference type="InterPro" id="IPR022675">
    <property type="entry name" value="G6P_DH_C"/>
</dbReference>
<comment type="similarity">
    <text evidence="2 7">Belongs to the glucose-6-phosphate dehydrogenase family.</text>
</comment>
<evidence type="ECO:0000256" key="4">
    <source>
        <dbReference type="ARBA" id="ARBA00022857"/>
    </source>
</evidence>
<dbReference type="PROSITE" id="PS00069">
    <property type="entry name" value="G6P_DEHYDROGENASE"/>
    <property type="match status" value="1"/>
</dbReference>
<feature type="binding site" evidence="7">
    <location>
        <position position="185"/>
    </location>
    <ligand>
        <name>substrate</name>
    </ligand>
</feature>
<organism evidence="10 11">
    <name type="scientific">Chitinophaga filiformis</name>
    <name type="common">Myxococcus filiformis</name>
    <name type="synonym">Flexibacter filiformis</name>
    <dbReference type="NCBI Taxonomy" id="104663"/>
    <lineage>
        <taxon>Bacteria</taxon>
        <taxon>Pseudomonadati</taxon>
        <taxon>Bacteroidota</taxon>
        <taxon>Chitinophagia</taxon>
        <taxon>Chitinophagales</taxon>
        <taxon>Chitinophagaceae</taxon>
        <taxon>Chitinophaga</taxon>
    </lineage>
</organism>
<dbReference type="GO" id="GO:0050661">
    <property type="term" value="F:NADP binding"/>
    <property type="evidence" value="ECO:0007669"/>
    <property type="project" value="UniProtKB-UniRule"/>
</dbReference>
<dbReference type="PANTHER" id="PTHR23429:SF0">
    <property type="entry name" value="GLUCOSE-6-PHOSPHATE 1-DEHYDROGENASE"/>
    <property type="match status" value="1"/>
</dbReference>
<dbReference type="GO" id="GO:0005829">
    <property type="term" value="C:cytosol"/>
    <property type="evidence" value="ECO:0007669"/>
    <property type="project" value="TreeGrafter"/>
</dbReference>
<dbReference type="SUPFAM" id="SSF51735">
    <property type="entry name" value="NAD(P)-binding Rossmann-fold domains"/>
    <property type="match status" value="1"/>
</dbReference>
<comment type="catalytic activity">
    <reaction evidence="7">
        <text>D-glucose 6-phosphate + NADP(+) = 6-phospho-D-glucono-1,5-lactone + NADPH + H(+)</text>
        <dbReference type="Rhea" id="RHEA:15841"/>
        <dbReference type="ChEBI" id="CHEBI:15378"/>
        <dbReference type="ChEBI" id="CHEBI:57783"/>
        <dbReference type="ChEBI" id="CHEBI:57955"/>
        <dbReference type="ChEBI" id="CHEBI:58349"/>
        <dbReference type="ChEBI" id="CHEBI:61548"/>
        <dbReference type="EC" id="1.1.1.49"/>
    </reaction>
</comment>
<dbReference type="GO" id="GO:0006006">
    <property type="term" value="P:glucose metabolic process"/>
    <property type="evidence" value="ECO:0007669"/>
    <property type="project" value="UniProtKB-KW"/>
</dbReference>
<evidence type="ECO:0000256" key="5">
    <source>
        <dbReference type="ARBA" id="ARBA00023002"/>
    </source>
</evidence>
<evidence type="ECO:0000256" key="1">
    <source>
        <dbReference type="ARBA" id="ARBA00004937"/>
    </source>
</evidence>
<dbReference type="Proteomes" id="UP000199045">
    <property type="component" value="Unassembled WGS sequence"/>
</dbReference>
<dbReference type="Pfam" id="PF02781">
    <property type="entry name" value="G6PD_C"/>
    <property type="match status" value="1"/>
</dbReference>
<dbReference type="STRING" id="104663.SAMN04488121_1021134"/>
<accession>A0A1G7PBT7</accession>
<feature type="binding site" evidence="7">
    <location>
        <position position="155"/>
    </location>
    <ligand>
        <name>NADP(+)</name>
        <dbReference type="ChEBI" id="CHEBI:58349"/>
    </ligand>
</feature>
<dbReference type="UniPathway" id="UPA00115">
    <property type="reaction ID" value="UER00408"/>
</dbReference>
<evidence type="ECO:0000256" key="7">
    <source>
        <dbReference type="HAMAP-Rule" id="MF_00966"/>
    </source>
</evidence>
<feature type="domain" description="Glucose-6-phosphate dehydrogenase NAD-binding" evidence="8">
    <location>
        <begin position="13"/>
        <end position="194"/>
    </location>
</feature>
<keyword evidence="6 7" id="KW-0119">Carbohydrate metabolism</keyword>
<dbReference type="InterPro" id="IPR001282">
    <property type="entry name" value="G6P_DH"/>
</dbReference>
<feature type="binding site" evidence="7">
    <location>
        <position position="223"/>
    </location>
    <ligand>
        <name>substrate</name>
    </ligand>
</feature>
<dbReference type="InterPro" id="IPR036291">
    <property type="entry name" value="NAD(P)-bd_dom_sf"/>
</dbReference>
<dbReference type="PRINTS" id="PR00079">
    <property type="entry name" value="G6PDHDRGNASE"/>
</dbReference>
<dbReference type="Pfam" id="PF00479">
    <property type="entry name" value="G6PD_N"/>
    <property type="match status" value="1"/>
</dbReference>
<feature type="domain" description="Glucose-6-phosphate dehydrogenase C-terminal" evidence="9">
    <location>
        <begin position="196"/>
        <end position="490"/>
    </location>
</feature>
<keyword evidence="5 7" id="KW-0560">Oxidoreductase</keyword>
<feature type="binding site" evidence="7">
    <location>
        <position position="242"/>
    </location>
    <ligand>
        <name>substrate</name>
    </ligand>
</feature>
<evidence type="ECO:0000259" key="8">
    <source>
        <dbReference type="Pfam" id="PF00479"/>
    </source>
</evidence>
<evidence type="ECO:0000313" key="11">
    <source>
        <dbReference type="Proteomes" id="UP000199045"/>
    </source>
</evidence>
<evidence type="ECO:0000256" key="6">
    <source>
        <dbReference type="ARBA" id="ARBA00023277"/>
    </source>
</evidence>
<sequence length="509" mass="58624">MKQVKKYPAAITIFGAKGDLTKRKLIPALYNLFTDNHLPPAFNIICVDFLEVNQDEFRQDMLSGVNEFSRNGAAEIEKWNEFAARLFYLQGDFLKKETYGNLNEKIKSFEKEAGQTISRVYYFAVAPRFIETISDALYQHNLCNKENLDRIVVEKPFGTDLDTARKLNRFLGKRFSEKQIYRIDHYLGKEAVQNIMAFRFANYVFEPLWNKKYIDHVQISVSEQVGVGKRGGYYDSSGALRDMIQNHLLQLLCIVGMECPGAYKSEQIRDAKTKVMKSVRPYTNAEVFKNVVRGQYTAGMINDDLRPAYRQEEHVSSSSFTETFVAAKLFIDNKRWEGVPFFLRTGKSMPAQSSVVVIQFKDSPHKIFRDDIVPNRLIISIQPELEISLLFESKIPGLQMKLKPVEMDFTYKESYTETIPEAYEALLLDVLHGDATLFMRADQIEAAWKVVMPIIDAWKKYPEKDLHMYKAGSCGPDAAQKLLKPYAKEWYELPFNKTVKALPDLKSVQ</sequence>
<dbReference type="SUPFAM" id="SSF55347">
    <property type="entry name" value="Glyceraldehyde-3-phosphate dehydrogenase-like, C-terminal domain"/>
    <property type="match status" value="1"/>
</dbReference>
<dbReference type="GO" id="GO:0004345">
    <property type="term" value="F:glucose-6-phosphate dehydrogenase activity"/>
    <property type="evidence" value="ECO:0007669"/>
    <property type="project" value="UniProtKB-UniRule"/>
</dbReference>
<reference evidence="11" key="1">
    <citation type="submission" date="2016-10" db="EMBL/GenBank/DDBJ databases">
        <authorList>
            <person name="Varghese N."/>
            <person name="Submissions S."/>
        </authorList>
    </citation>
    <scope>NUCLEOTIDE SEQUENCE [LARGE SCALE GENOMIC DNA]</scope>
    <source>
        <strain evidence="11">DSM 527</strain>
    </source>
</reference>
<gene>
    <name evidence="7" type="primary">zwf</name>
    <name evidence="10" type="ORF">SAMN04488121_1021134</name>
</gene>
<evidence type="ECO:0000259" key="9">
    <source>
        <dbReference type="Pfam" id="PF02781"/>
    </source>
</evidence>
<feature type="binding site" evidence="7">
    <location>
        <position position="347"/>
    </location>
    <ligand>
        <name>substrate</name>
    </ligand>
</feature>
<keyword evidence="3 7" id="KW-0313">Glucose metabolism</keyword>
<comment type="caution">
    <text evidence="7">Lacks conserved residue(s) required for the propagation of feature annotation.</text>
</comment>
<dbReference type="RefSeq" id="WP_089832052.1">
    <property type="nucleotide sequence ID" value="NZ_FNBN01000002.1"/>
</dbReference>
<feature type="binding site" evidence="7">
    <location>
        <begin position="92"/>
        <end position="93"/>
    </location>
    <ligand>
        <name>NADP(+)</name>
        <dbReference type="ChEBI" id="CHEBI:58349"/>
    </ligand>
</feature>